<reference evidence="2" key="1">
    <citation type="submission" date="2021-05" db="EMBL/GenBank/DDBJ databases">
        <title>Complete genome sequence of the cellulolytic planctomycete Telmatocola sphagniphila SP2T and characterization of the first cellulase from planctomycetes.</title>
        <authorList>
            <person name="Rakitin A.L."/>
            <person name="Beletsky A.V."/>
            <person name="Naumoff D.G."/>
            <person name="Kulichevskaya I.S."/>
            <person name="Mardanov A.V."/>
            <person name="Ravin N.V."/>
            <person name="Dedysh S.N."/>
        </authorList>
    </citation>
    <scope>NUCLEOTIDE SEQUENCE</scope>
    <source>
        <strain evidence="2">SP2T</strain>
    </source>
</reference>
<keyword evidence="1" id="KW-0732">Signal</keyword>
<organism evidence="2 3">
    <name type="scientific">Telmatocola sphagniphila</name>
    <dbReference type="NCBI Taxonomy" id="1123043"/>
    <lineage>
        <taxon>Bacteria</taxon>
        <taxon>Pseudomonadati</taxon>
        <taxon>Planctomycetota</taxon>
        <taxon>Planctomycetia</taxon>
        <taxon>Gemmatales</taxon>
        <taxon>Gemmataceae</taxon>
    </lineage>
</organism>
<dbReference type="EMBL" id="CP074694">
    <property type="protein sequence ID" value="QVL33415.1"/>
    <property type="molecule type" value="Genomic_DNA"/>
</dbReference>
<accession>A0A8E6EVZ0</accession>
<proteinExistence type="predicted"/>
<gene>
    <name evidence="2" type="ORF">KIH39_05745</name>
</gene>
<dbReference type="KEGG" id="tsph:KIH39_05745"/>
<evidence type="ECO:0000313" key="2">
    <source>
        <dbReference type="EMBL" id="QVL33415.1"/>
    </source>
</evidence>
<sequence>MMKKLVTFTLFLGFLTQVSSYLPAQDKKDKQTTASKAALSALQEFVGPWKGNGETKDGKTETWKETMNWGWKLKGGDVALSVEFDNSKYFTRGELRFLPEKKVYQLKVNDPKMNELVFEGEFKRKQLELKREDPTSKDKQTLTISTNNDGARLIYTYSVQTKGKGLDKKLFTVQHAKEGMSLASSKKNECCVTGGLGTIAVSYGGKTYYVCCSGCRDAFNEDPKGIVEEYEKKKKKEK</sequence>
<name>A0A8E6EVZ0_9BACT</name>
<evidence type="ECO:0008006" key="4">
    <source>
        <dbReference type="Google" id="ProtNLM"/>
    </source>
</evidence>
<keyword evidence="3" id="KW-1185">Reference proteome</keyword>
<feature type="signal peptide" evidence="1">
    <location>
        <begin position="1"/>
        <end position="24"/>
    </location>
</feature>
<protein>
    <recommendedName>
        <fullName evidence="4">YHS domain-containing protein</fullName>
    </recommendedName>
</protein>
<dbReference type="AlphaFoldDB" id="A0A8E6EVZ0"/>
<evidence type="ECO:0000256" key="1">
    <source>
        <dbReference type="SAM" id="SignalP"/>
    </source>
</evidence>
<evidence type="ECO:0000313" key="3">
    <source>
        <dbReference type="Proteomes" id="UP000676194"/>
    </source>
</evidence>
<feature type="chain" id="PRO_5034968949" description="YHS domain-containing protein" evidence="1">
    <location>
        <begin position="25"/>
        <end position="238"/>
    </location>
</feature>
<dbReference type="Proteomes" id="UP000676194">
    <property type="component" value="Chromosome"/>
</dbReference>
<dbReference type="RefSeq" id="WP_213498304.1">
    <property type="nucleotide sequence ID" value="NZ_CP074694.1"/>
</dbReference>